<organism evidence="3 4">
    <name type="scientific">Cyclotella atomus</name>
    <dbReference type="NCBI Taxonomy" id="382360"/>
    <lineage>
        <taxon>Eukaryota</taxon>
        <taxon>Sar</taxon>
        <taxon>Stramenopiles</taxon>
        <taxon>Ochrophyta</taxon>
        <taxon>Bacillariophyta</taxon>
        <taxon>Coscinodiscophyceae</taxon>
        <taxon>Thalassiosirophycidae</taxon>
        <taxon>Stephanodiscales</taxon>
        <taxon>Stephanodiscaceae</taxon>
        <taxon>Cyclotella</taxon>
    </lineage>
</organism>
<keyword evidence="4" id="KW-1185">Reference proteome</keyword>
<feature type="transmembrane region" description="Helical" evidence="2">
    <location>
        <begin position="52"/>
        <end position="77"/>
    </location>
</feature>
<gene>
    <name evidence="3" type="ORF">ACHAWO_004013</name>
</gene>
<keyword evidence="2" id="KW-0472">Membrane</keyword>
<evidence type="ECO:0000313" key="4">
    <source>
        <dbReference type="Proteomes" id="UP001530400"/>
    </source>
</evidence>
<evidence type="ECO:0000256" key="2">
    <source>
        <dbReference type="SAM" id="Phobius"/>
    </source>
</evidence>
<protein>
    <submittedName>
        <fullName evidence="3">Uncharacterized protein</fullName>
    </submittedName>
</protein>
<evidence type="ECO:0000256" key="1">
    <source>
        <dbReference type="SAM" id="MobiDB-lite"/>
    </source>
</evidence>
<keyword evidence="2" id="KW-0812">Transmembrane</keyword>
<proteinExistence type="predicted"/>
<name>A0ABD3Q5E8_9STRA</name>
<dbReference type="AlphaFoldDB" id="A0ABD3Q5E8"/>
<feature type="compositionally biased region" description="Basic and acidic residues" evidence="1">
    <location>
        <begin position="508"/>
        <end position="532"/>
    </location>
</feature>
<sequence>MASVRVKRSSSSCRKPPLSAVLLQQSSSCRLESQNEKKRSLTDNKLSIQMAVGLLSLLARGGVMLLVAFTLHSVVYFRKENASSSKAMQLHVPSGLDDVTRRELSLNLGGGECLWQPPVYDVPSNIDFHKTAIVGFPSGDKRMIFIQMEALTGWPAKDEWDFEYLGDSNHPFIKANYPHHEGIWGWGSNADQVVMMVRNIRKSMVEYHDILWDIGYAKTWEEATLNIGKLYGERPPIEDFFEWRDLRVMDEVYWYGWFIDYWMEGGLMRDMFTHKLTTPEHWNMLMMPTKYTRADLDYDLVVGAGTVVTPSYDPHCQGDVSGGCQPVAVISAEKLREHDVGAVETTKIANVLLNSAKMSPYVIDSEAWDCIWSELIQKGKGLKTVVDRVDSTLTEADYNFSAEMLQEMITELDRLIAKYSSSDWNALETANRIVELITEHRGLVQTELDDLNSGRRKLSAKDFLGPKERELRRQSQVKEGLTVAKPNTGYFDAMAKERMIMKRRKAEKAKIERKAQRKDERVAERKALRRGD</sequence>
<feature type="region of interest" description="Disordered" evidence="1">
    <location>
        <begin position="504"/>
        <end position="532"/>
    </location>
</feature>
<comment type="caution">
    <text evidence="3">The sequence shown here is derived from an EMBL/GenBank/DDBJ whole genome shotgun (WGS) entry which is preliminary data.</text>
</comment>
<dbReference type="Proteomes" id="UP001530400">
    <property type="component" value="Unassembled WGS sequence"/>
</dbReference>
<reference evidence="3 4" key="1">
    <citation type="submission" date="2024-10" db="EMBL/GenBank/DDBJ databases">
        <title>Updated reference genomes for cyclostephanoid diatoms.</title>
        <authorList>
            <person name="Roberts W.R."/>
            <person name="Alverson A.J."/>
        </authorList>
    </citation>
    <scope>NUCLEOTIDE SEQUENCE [LARGE SCALE GENOMIC DNA]</scope>
    <source>
        <strain evidence="3 4">AJA010-31</strain>
    </source>
</reference>
<evidence type="ECO:0000313" key="3">
    <source>
        <dbReference type="EMBL" id="KAL3794731.1"/>
    </source>
</evidence>
<accession>A0ABD3Q5E8</accession>
<keyword evidence="2" id="KW-1133">Transmembrane helix</keyword>
<dbReference type="EMBL" id="JALLPJ020000344">
    <property type="protein sequence ID" value="KAL3794731.1"/>
    <property type="molecule type" value="Genomic_DNA"/>
</dbReference>